<evidence type="ECO:0000313" key="6">
    <source>
        <dbReference type="Proteomes" id="UP000190074"/>
    </source>
</evidence>
<keyword evidence="3 5" id="KW-0326">Glycosidase</keyword>
<dbReference type="InterPro" id="IPR017853">
    <property type="entry name" value="GH"/>
</dbReference>
<evidence type="ECO:0000256" key="1">
    <source>
        <dbReference type="ARBA" id="ARBA00010646"/>
    </source>
</evidence>
<dbReference type="GO" id="GO:0003796">
    <property type="term" value="F:lysozyme activity"/>
    <property type="evidence" value="ECO:0007669"/>
    <property type="project" value="UniProtKB-EC"/>
</dbReference>
<dbReference type="PANTHER" id="PTHR21666:SF270">
    <property type="entry name" value="MUREIN HYDROLASE ACTIVATOR ENVC"/>
    <property type="match status" value="1"/>
</dbReference>
<dbReference type="SMART" id="SM00641">
    <property type="entry name" value="Glyco_25"/>
    <property type="match status" value="1"/>
</dbReference>
<accession>A0A1U0ZRY3</accession>
<dbReference type="CDD" id="cd12797">
    <property type="entry name" value="M23_peptidase"/>
    <property type="match status" value="1"/>
</dbReference>
<dbReference type="GO" id="GO:0016998">
    <property type="term" value="P:cell wall macromolecule catabolic process"/>
    <property type="evidence" value="ECO:0007669"/>
    <property type="project" value="InterPro"/>
</dbReference>
<sequence length="413" mass="44331">MKYWPLDAGRIVTSPFGPRDGGMHTGADFGFVGGSGGRAVYAVQSGTVIYAGAAQGYGGPDPAGWLVIDSDDQQGGGVFEYGHIVREVGAGAKVVAGQRIGRINPDSSTNGGVAPHLHLSYMPREYNPARKQDPLPVLAGAAEPGQPTQPSGGNAVTIFGIDISNNNGTVDIGQVKAEGFQFVWAKVSEGATFRDVFWPRTRDWCRRVGLALAGYHYIREGDANAQADNFVAQLGDTSIPAMLDFEDGSGGIDNFWAVKNAIEARGVRVALSYIPRWYWEKIGKPDLSRVPGLIQSSYVNGTAYASVLYPGDDSPRWAAFGGKTPDILQFTDKALVAGKSLDANAFRGTLAQLNALLGAKPETPGAPDYEREIWDQLRLRWEMLGWQTLIEAFAEVRDKVLGTSDHGKTGVRP</sequence>
<evidence type="ECO:0000313" key="5">
    <source>
        <dbReference type="EMBL" id="SKM68191.1"/>
    </source>
</evidence>
<gene>
    <name evidence="5" type="primary">lyc</name>
    <name evidence="5" type="ORF">SAMEA2259716_04770</name>
</gene>
<reference evidence="5 6" key="1">
    <citation type="submission" date="2016-11" db="EMBL/GenBank/DDBJ databases">
        <authorList>
            <consortium name="Pathogen Informatics"/>
        </authorList>
    </citation>
    <scope>NUCLEOTIDE SEQUENCE [LARGE SCALE GENOMIC DNA]</scope>
    <source>
        <strain evidence="5 6">911</strain>
    </source>
</reference>
<feature type="domain" description="M23ase beta-sheet core" evidence="4">
    <location>
        <begin position="23"/>
        <end position="122"/>
    </location>
</feature>
<evidence type="ECO:0000256" key="3">
    <source>
        <dbReference type="ARBA" id="ARBA00023295"/>
    </source>
</evidence>
<dbReference type="InterPro" id="IPR018077">
    <property type="entry name" value="Glyco_hydro_fam25_subgr"/>
</dbReference>
<dbReference type="InterPro" id="IPR016047">
    <property type="entry name" value="M23ase_b-sheet_dom"/>
</dbReference>
<name>A0A1U0ZRY3_9MYCO</name>
<dbReference type="InterPro" id="IPR002053">
    <property type="entry name" value="Glyco_hydro_25"/>
</dbReference>
<dbReference type="PANTHER" id="PTHR21666">
    <property type="entry name" value="PEPTIDASE-RELATED"/>
    <property type="match status" value="1"/>
</dbReference>
<dbReference type="Gene3D" id="3.20.20.80">
    <property type="entry name" value="Glycosidases"/>
    <property type="match status" value="1"/>
</dbReference>
<dbReference type="AlphaFoldDB" id="A0A1U0ZRY3"/>
<dbReference type="Pfam" id="PF01183">
    <property type="entry name" value="Glyco_hydro_25"/>
    <property type="match status" value="1"/>
</dbReference>
<dbReference type="Proteomes" id="UP000190074">
    <property type="component" value="Unassembled WGS sequence"/>
</dbReference>
<dbReference type="SUPFAM" id="SSF51261">
    <property type="entry name" value="Duplicated hybrid motif"/>
    <property type="match status" value="1"/>
</dbReference>
<dbReference type="EC" id="3.2.1.17" evidence="5"/>
<evidence type="ECO:0000259" key="4">
    <source>
        <dbReference type="Pfam" id="PF01551"/>
    </source>
</evidence>
<dbReference type="PROSITE" id="PS51904">
    <property type="entry name" value="GLYCOSYL_HYDROL_F25_2"/>
    <property type="match status" value="1"/>
</dbReference>
<organism evidence="5 6">
    <name type="scientific">Mycobacteroides abscessus subsp. massiliense</name>
    <dbReference type="NCBI Taxonomy" id="1962118"/>
    <lineage>
        <taxon>Bacteria</taxon>
        <taxon>Bacillati</taxon>
        <taxon>Actinomycetota</taxon>
        <taxon>Actinomycetes</taxon>
        <taxon>Mycobacteriales</taxon>
        <taxon>Mycobacteriaceae</taxon>
        <taxon>Mycobacteroides</taxon>
        <taxon>Mycobacteroides abscessus</taxon>
    </lineage>
</organism>
<dbReference type="RefSeq" id="WP_079626922.1">
    <property type="nucleotide sequence ID" value="NZ_FVGW01000012.1"/>
</dbReference>
<dbReference type="EMBL" id="FVGW01000012">
    <property type="protein sequence ID" value="SKM68191.1"/>
    <property type="molecule type" value="Genomic_DNA"/>
</dbReference>
<dbReference type="InterPro" id="IPR050570">
    <property type="entry name" value="Cell_wall_metabolism_enzyme"/>
</dbReference>
<dbReference type="GO" id="GO:0004222">
    <property type="term" value="F:metalloendopeptidase activity"/>
    <property type="evidence" value="ECO:0007669"/>
    <property type="project" value="TreeGrafter"/>
</dbReference>
<dbReference type="GO" id="GO:0009253">
    <property type="term" value="P:peptidoglycan catabolic process"/>
    <property type="evidence" value="ECO:0007669"/>
    <property type="project" value="InterPro"/>
</dbReference>
<dbReference type="InterPro" id="IPR011055">
    <property type="entry name" value="Dup_hybrid_motif"/>
</dbReference>
<dbReference type="Gene3D" id="2.70.70.10">
    <property type="entry name" value="Glucose Permease (Domain IIA)"/>
    <property type="match status" value="1"/>
</dbReference>
<keyword evidence="2 5" id="KW-0378">Hydrolase</keyword>
<dbReference type="Pfam" id="PF01551">
    <property type="entry name" value="Peptidase_M23"/>
    <property type="match status" value="1"/>
</dbReference>
<dbReference type="SUPFAM" id="SSF51445">
    <property type="entry name" value="(Trans)glycosidases"/>
    <property type="match status" value="1"/>
</dbReference>
<evidence type="ECO:0000256" key="2">
    <source>
        <dbReference type="ARBA" id="ARBA00022801"/>
    </source>
</evidence>
<comment type="similarity">
    <text evidence="1">Belongs to the glycosyl hydrolase 25 family.</text>
</comment>
<protein>
    <submittedName>
        <fullName evidence="5">Gp50 protein</fullName>
        <ecNumber evidence="5">3.2.1.17</ecNumber>
    </submittedName>
</protein>
<proteinExistence type="inferred from homology"/>